<dbReference type="RefSeq" id="WP_255160811.1">
    <property type="nucleotide sequence ID" value="NZ_CP101497.1"/>
</dbReference>
<evidence type="ECO:0000313" key="1">
    <source>
        <dbReference type="EMBL" id="UTT63678.1"/>
    </source>
</evidence>
<reference evidence="1" key="1">
    <citation type="submission" date="2022-07" db="EMBL/GenBank/DDBJ databases">
        <title>Taxonomic analysis of Microcella humidisoli nov. sp., isolated from riverside soil.</title>
        <authorList>
            <person name="Molina K.M."/>
            <person name="Kim S.B."/>
        </authorList>
    </citation>
    <scope>NUCLEOTIDE SEQUENCE</scope>
    <source>
        <strain evidence="1">MMS21-STM10</strain>
    </source>
</reference>
<organism evidence="1 2">
    <name type="scientific">Microcella humidisoli</name>
    <dbReference type="NCBI Taxonomy" id="2963406"/>
    <lineage>
        <taxon>Bacteria</taxon>
        <taxon>Bacillati</taxon>
        <taxon>Actinomycetota</taxon>
        <taxon>Actinomycetes</taxon>
        <taxon>Micrococcales</taxon>
        <taxon>Microbacteriaceae</taxon>
        <taxon>Microcella</taxon>
    </lineage>
</organism>
<evidence type="ECO:0000313" key="2">
    <source>
        <dbReference type="Proteomes" id="UP001060039"/>
    </source>
</evidence>
<accession>A0ABY5G041</accession>
<dbReference type="Proteomes" id="UP001060039">
    <property type="component" value="Chromosome"/>
</dbReference>
<proteinExistence type="predicted"/>
<protein>
    <submittedName>
        <fullName evidence="1">Uncharacterized protein</fullName>
    </submittedName>
</protein>
<gene>
    <name evidence="1" type="ORF">NNL39_06175</name>
</gene>
<sequence length="120" mass="12888">MPTLQLGVSDTIEEVDAAAILHHAFFLVESAWVSEINAWPRCENCPVPSKPAPTNRESSVEVAVLRAMADHGVPMTIGDLVALKLKGFTKNTSSGIMASLLEAGKVTMFTKGPAKYYELA</sequence>
<keyword evidence="2" id="KW-1185">Reference proteome</keyword>
<name>A0ABY5G041_9MICO</name>
<dbReference type="EMBL" id="CP101497">
    <property type="protein sequence ID" value="UTT63678.1"/>
    <property type="molecule type" value="Genomic_DNA"/>
</dbReference>